<evidence type="ECO:0000313" key="4">
    <source>
        <dbReference type="Proteomes" id="UP001049176"/>
    </source>
</evidence>
<keyword evidence="2" id="KW-1133">Transmembrane helix</keyword>
<dbReference type="Proteomes" id="UP001049176">
    <property type="component" value="Chromosome 5"/>
</dbReference>
<dbReference type="AlphaFoldDB" id="A0A9P7S079"/>
<evidence type="ECO:0000256" key="2">
    <source>
        <dbReference type="SAM" id="Phobius"/>
    </source>
</evidence>
<sequence length="133" mass="14836">MSEEQPSDSGSTRSGHLGKTWEIAVVIAVVVVVVLSTITVVITYRRRRRRRQQEVDSETGKMSLSSAAKRGGMAATPWGFNSKRERPSQVENVVENEMAKLSPPLSSEPPRPSRTANSDTSSSQKPKYYWNER</sequence>
<name>A0A9P7S079_9AGAR</name>
<feature type="region of interest" description="Disordered" evidence="1">
    <location>
        <begin position="46"/>
        <end position="133"/>
    </location>
</feature>
<keyword evidence="2" id="KW-0812">Transmembrane</keyword>
<gene>
    <name evidence="3" type="ORF">E1B28_009310</name>
</gene>
<dbReference type="EMBL" id="CM032185">
    <property type="protein sequence ID" value="KAG7093011.1"/>
    <property type="molecule type" value="Genomic_DNA"/>
</dbReference>
<dbReference type="RefSeq" id="XP_043009481.1">
    <property type="nucleotide sequence ID" value="XM_043154191.1"/>
</dbReference>
<evidence type="ECO:0000313" key="3">
    <source>
        <dbReference type="EMBL" id="KAG7093011.1"/>
    </source>
</evidence>
<keyword evidence="4" id="KW-1185">Reference proteome</keyword>
<keyword evidence="2" id="KW-0472">Membrane</keyword>
<proteinExistence type="predicted"/>
<protein>
    <submittedName>
        <fullName evidence="3">Uncharacterized protein</fullName>
    </submittedName>
</protein>
<feature type="compositionally biased region" description="Polar residues" evidence="1">
    <location>
        <begin position="115"/>
        <end position="125"/>
    </location>
</feature>
<organism evidence="3 4">
    <name type="scientific">Marasmius oreades</name>
    <name type="common">fairy-ring Marasmius</name>
    <dbReference type="NCBI Taxonomy" id="181124"/>
    <lineage>
        <taxon>Eukaryota</taxon>
        <taxon>Fungi</taxon>
        <taxon>Dikarya</taxon>
        <taxon>Basidiomycota</taxon>
        <taxon>Agaricomycotina</taxon>
        <taxon>Agaricomycetes</taxon>
        <taxon>Agaricomycetidae</taxon>
        <taxon>Agaricales</taxon>
        <taxon>Marasmiineae</taxon>
        <taxon>Marasmiaceae</taxon>
        <taxon>Marasmius</taxon>
    </lineage>
</organism>
<feature type="transmembrane region" description="Helical" evidence="2">
    <location>
        <begin position="20"/>
        <end position="44"/>
    </location>
</feature>
<dbReference type="KEGG" id="more:E1B28_009310"/>
<comment type="caution">
    <text evidence="3">The sequence shown here is derived from an EMBL/GenBank/DDBJ whole genome shotgun (WGS) entry which is preliminary data.</text>
</comment>
<evidence type="ECO:0000256" key="1">
    <source>
        <dbReference type="SAM" id="MobiDB-lite"/>
    </source>
</evidence>
<reference evidence="3" key="1">
    <citation type="journal article" date="2021" name="Genome Biol. Evol.">
        <title>The assembled and annotated genome of the fairy-ring fungus Marasmius oreades.</title>
        <authorList>
            <person name="Hiltunen M."/>
            <person name="Ament-Velasquez S.L."/>
            <person name="Johannesson H."/>
        </authorList>
    </citation>
    <scope>NUCLEOTIDE SEQUENCE</scope>
    <source>
        <strain evidence="3">03SP1</strain>
    </source>
</reference>
<accession>A0A9P7S079</accession>
<dbReference type="GeneID" id="66078386"/>